<dbReference type="GO" id="GO:0006936">
    <property type="term" value="P:muscle contraction"/>
    <property type="evidence" value="ECO:0007669"/>
    <property type="project" value="InterPro"/>
</dbReference>
<protein>
    <submittedName>
        <fullName evidence="2">Uncharacterized protein</fullName>
    </submittedName>
</protein>
<sequence length="284" mass="32688">MNKPSPKECAAQDLNRQHVNDAAVEVRRTEVPKEGQVKDIKVKEKAPKEEMKSVWDRKKGVPEQKAQNGERELTAPKLKSTENAFGRSNLKGAANAEAGSEKLKEKQQEAAVELDELKKRREERRKILEEEEQKKKQEEAERKIREEEEKKRMKEEIERRRAEAAEKRQKVPEDGVSEEKKPFKCFSPKGSSLKVTSLPNQLPSTKALWKYYISYLGQCFEISLSLKCLQPYMVLGPVPANTVARYFWLDLALTPQAHLNLKFEDRTHTAVNEGCQASQLYPIR</sequence>
<dbReference type="AlphaFoldDB" id="A0A8C9EWY6"/>
<reference evidence="2" key="1">
    <citation type="submission" date="2025-08" db="UniProtKB">
        <authorList>
            <consortium name="Ensembl"/>
        </authorList>
    </citation>
    <scope>IDENTIFICATION</scope>
</reference>
<dbReference type="Proteomes" id="UP000694428">
    <property type="component" value="Unplaced"/>
</dbReference>
<dbReference type="GO" id="GO:0001525">
    <property type="term" value="P:angiogenesis"/>
    <property type="evidence" value="ECO:0007669"/>
    <property type="project" value="TreeGrafter"/>
</dbReference>
<evidence type="ECO:0000256" key="1">
    <source>
        <dbReference type="SAM" id="MobiDB-lite"/>
    </source>
</evidence>
<feature type="region of interest" description="Disordered" evidence="1">
    <location>
        <begin position="163"/>
        <end position="182"/>
    </location>
</feature>
<reference evidence="2" key="2">
    <citation type="submission" date="2025-09" db="UniProtKB">
        <authorList>
            <consortium name="Ensembl"/>
        </authorList>
    </citation>
    <scope>IDENTIFICATION</scope>
</reference>
<dbReference type="Ensembl" id="ENSPSTT00000007230.1">
    <property type="protein sequence ID" value="ENSPSTP00000006893.1"/>
    <property type="gene ID" value="ENSPSTG00000004872.1"/>
</dbReference>
<name>A0A8C9EWY6_PAVCR</name>
<dbReference type="PANTHER" id="PTHR18949">
    <property type="entry name" value="CALDESMON"/>
    <property type="match status" value="1"/>
</dbReference>
<dbReference type="GO" id="GO:0003779">
    <property type="term" value="F:actin binding"/>
    <property type="evidence" value="ECO:0007669"/>
    <property type="project" value="InterPro"/>
</dbReference>
<organism evidence="2 3">
    <name type="scientific">Pavo cristatus</name>
    <name type="common">Indian peafowl</name>
    <name type="synonym">Blue peafowl</name>
    <dbReference type="NCBI Taxonomy" id="9049"/>
    <lineage>
        <taxon>Eukaryota</taxon>
        <taxon>Metazoa</taxon>
        <taxon>Chordata</taxon>
        <taxon>Craniata</taxon>
        <taxon>Vertebrata</taxon>
        <taxon>Euteleostomi</taxon>
        <taxon>Archelosauria</taxon>
        <taxon>Archosauria</taxon>
        <taxon>Dinosauria</taxon>
        <taxon>Saurischia</taxon>
        <taxon>Theropoda</taxon>
        <taxon>Coelurosauria</taxon>
        <taxon>Aves</taxon>
        <taxon>Neognathae</taxon>
        <taxon>Galloanserae</taxon>
        <taxon>Galliformes</taxon>
        <taxon>Phasianidae</taxon>
        <taxon>Phasianinae</taxon>
        <taxon>Pavo</taxon>
    </lineage>
</organism>
<dbReference type="InterPro" id="IPR006017">
    <property type="entry name" value="Caldesmon"/>
</dbReference>
<dbReference type="GO" id="GO:0017022">
    <property type="term" value="F:myosin binding"/>
    <property type="evidence" value="ECO:0007669"/>
    <property type="project" value="InterPro"/>
</dbReference>
<accession>A0A8C9EWY6</accession>
<feature type="region of interest" description="Disordered" evidence="1">
    <location>
        <begin position="1"/>
        <end position="155"/>
    </location>
</feature>
<keyword evidence="3" id="KW-1185">Reference proteome</keyword>
<dbReference type="GO" id="GO:0005516">
    <property type="term" value="F:calmodulin binding"/>
    <property type="evidence" value="ECO:0007669"/>
    <property type="project" value="InterPro"/>
</dbReference>
<feature type="compositionally biased region" description="Basic and acidic residues" evidence="1">
    <location>
        <begin position="115"/>
        <end position="155"/>
    </location>
</feature>
<dbReference type="InterPro" id="IPR006018">
    <property type="entry name" value="Caldesmon_LSP"/>
</dbReference>
<feature type="compositionally biased region" description="Basic and acidic residues" evidence="1">
    <location>
        <begin position="99"/>
        <end position="108"/>
    </location>
</feature>
<dbReference type="PANTHER" id="PTHR18949:SF0">
    <property type="entry name" value="CALDESMON"/>
    <property type="match status" value="1"/>
</dbReference>
<dbReference type="GO" id="GO:0051017">
    <property type="term" value="P:actin filament bundle assembly"/>
    <property type="evidence" value="ECO:0007669"/>
    <property type="project" value="TreeGrafter"/>
</dbReference>
<evidence type="ECO:0000313" key="2">
    <source>
        <dbReference type="Ensembl" id="ENSPSTP00000006893.1"/>
    </source>
</evidence>
<dbReference type="PRINTS" id="PR01076">
    <property type="entry name" value="CALDESMON"/>
</dbReference>
<dbReference type="Pfam" id="PF02029">
    <property type="entry name" value="Caldesmon"/>
    <property type="match status" value="1"/>
</dbReference>
<proteinExistence type="predicted"/>
<feature type="compositionally biased region" description="Basic and acidic residues" evidence="1">
    <location>
        <begin position="15"/>
        <end position="74"/>
    </location>
</feature>
<evidence type="ECO:0000313" key="3">
    <source>
        <dbReference type="Proteomes" id="UP000694428"/>
    </source>
</evidence>
<dbReference type="GO" id="GO:0015629">
    <property type="term" value="C:actin cytoskeleton"/>
    <property type="evidence" value="ECO:0007669"/>
    <property type="project" value="TreeGrafter"/>
</dbReference>